<dbReference type="AlphaFoldDB" id="A0A0A2LYY4"/>
<dbReference type="InterPro" id="IPR019734">
    <property type="entry name" value="TPR_rpt"/>
</dbReference>
<dbReference type="Gene3D" id="1.25.40.10">
    <property type="entry name" value="Tetratricopeptide repeat domain"/>
    <property type="match status" value="1"/>
</dbReference>
<gene>
    <name evidence="1" type="ORF">Q765_20890</name>
</gene>
<proteinExistence type="predicted"/>
<protein>
    <recommendedName>
        <fullName evidence="3">Flagellar motor protein MotB</fullName>
    </recommendedName>
</protein>
<keyword evidence="2" id="KW-1185">Reference proteome</keyword>
<dbReference type="InterPro" id="IPR011990">
    <property type="entry name" value="TPR-like_helical_dom_sf"/>
</dbReference>
<reference evidence="1 2" key="1">
    <citation type="submission" date="2013-09" db="EMBL/GenBank/DDBJ databases">
        <authorList>
            <person name="Zeng Z."/>
            <person name="Chen C."/>
        </authorList>
    </citation>
    <scope>NUCLEOTIDE SEQUENCE [LARGE SCALE GENOMIC DNA]</scope>
    <source>
        <strain evidence="1 2">WB 3.3-2</strain>
    </source>
</reference>
<dbReference type="PROSITE" id="PS50293">
    <property type="entry name" value="TPR_REGION"/>
    <property type="match status" value="1"/>
</dbReference>
<organism evidence="1 2">
    <name type="scientific">Flavobacterium rivuli WB 3.3-2 = DSM 21788</name>
    <dbReference type="NCBI Taxonomy" id="1121895"/>
    <lineage>
        <taxon>Bacteria</taxon>
        <taxon>Pseudomonadati</taxon>
        <taxon>Bacteroidota</taxon>
        <taxon>Flavobacteriia</taxon>
        <taxon>Flavobacteriales</taxon>
        <taxon>Flavobacteriaceae</taxon>
        <taxon>Flavobacterium</taxon>
    </lineage>
</organism>
<evidence type="ECO:0000313" key="1">
    <source>
        <dbReference type="EMBL" id="KGO84561.1"/>
    </source>
</evidence>
<evidence type="ECO:0000313" key="2">
    <source>
        <dbReference type="Proteomes" id="UP000030152"/>
    </source>
</evidence>
<feature type="non-terminal residue" evidence="1">
    <location>
        <position position="105"/>
    </location>
</feature>
<dbReference type="Pfam" id="PF13181">
    <property type="entry name" value="TPR_8"/>
    <property type="match status" value="2"/>
</dbReference>
<name>A0A0A2LYY4_9FLAO</name>
<dbReference type="SUPFAM" id="SSF48452">
    <property type="entry name" value="TPR-like"/>
    <property type="match status" value="1"/>
</dbReference>
<dbReference type="Proteomes" id="UP000030152">
    <property type="component" value="Unassembled WGS sequence"/>
</dbReference>
<evidence type="ECO:0008006" key="3">
    <source>
        <dbReference type="Google" id="ProtNLM"/>
    </source>
</evidence>
<comment type="caution">
    <text evidence="1">The sequence shown here is derived from an EMBL/GenBank/DDBJ whole genome shotgun (WGS) entry which is preliminary data.</text>
</comment>
<dbReference type="eggNOG" id="COG0823">
    <property type="taxonomic scope" value="Bacteria"/>
</dbReference>
<sequence>MFAATAVTAQNQDTEKADKLYARYEYVDAAKAYLDIKNKDAYVNKQLAETYYNMFNTKEAVTWFAKATETQQDAETYYKYAQMLKAEGKYEEANKQMAKFASLAP</sequence>
<accession>A0A0A2LYY4</accession>
<dbReference type="EMBL" id="JRLX01000063">
    <property type="protein sequence ID" value="KGO84561.1"/>
    <property type="molecule type" value="Genomic_DNA"/>
</dbReference>